<comment type="similarity">
    <text evidence="2">Belongs to the MscS (TC 1.A.23) family.</text>
</comment>
<evidence type="ECO:0000256" key="5">
    <source>
        <dbReference type="ARBA" id="ARBA00023136"/>
    </source>
</evidence>
<dbReference type="Pfam" id="PF21082">
    <property type="entry name" value="MS_channel_3rd"/>
    <property type="match status" value="1"/>
</dbReference>
<dbReference type="PANTHER" id="PTHR30221:SF1">
    <property type="entry name" value="SMALL-CONDUCTANCE MECHANOSENSITIVE CHANNEL"/>
    <property type="match status" value="1"/>
</dbReference>
<dbReference type="AlphaFoldDB" id="A0A2W1JZ38"/>
<dbReference type="OrthoDB" id="9775207at2"/>
<evidence type="ECO:0000256" key="1">
    <source>
        <dbReference type="ARBA" id="ARBA00004127"/>
    </source>
</evidence>
<gene>
    <name evidence="9" type="primary">mscK_1</name>
    <name evidence="9" type="ORF">C1752_00314</name>
</gene>
<evidence type="ECO:0000256" key="2">
    <source>
        <dbReference type="ARBA" id="ARBA00008017"/>
    </source>
</evidence>
<evidence type="ECO:0000313" key="10">
    <source>
        <dbReference type="Proteomes" id="UP000248857"/>
    </source>
</evidence>
<organism evidence="9 10">
    <name type="scientific">Acaryochloris thomasi RCC1774</name>
    <dbReference type="NCBI Taxonomy" id="1764569"/>
    <lineage>
        <taxon>Bacteria</taxon>
        <taxon>Bacillati</taxon>
        <taxon>Cyanobacteriota</taxon>
        <taxon>Cyanophyceae</taxon>
        <taxon>Acaryochloridales</taxon>
        <taxon>Acaryochloridaceae</taxon>
        <taxon>Acaryochloris</taxon>
        <taxon>Acaryochloris thomasi</taxon>
    </lineage>
</organism>
<protein>
    <submittedName>
        <fullName evidence="9">Mechanosensitive channel MscK</fullName>
    </submittedName>
</protein>
<dbReference type="InterPro" id="IPR023408">
    <property type="entry name" value="MscS_beta-dom_sf"/>
</dbReference>
<accession>A0A2W1JZ38</accession>
<feature type="transmembrane region" description="Helical" evidence="6">
    <location>
        <begin position="79"/>
        <end position="99"/>
    </location>
</feature>
<dbReference type="SUPFAM" id="SSF50182">
    <property type="entry name" value="Sm-like ribonucleoproteins"/>
    <property type="match status" value="1"/>
</dbReference>
<feature type="transmembrane region" description="Helical" evidence="6">
    <location>
        <begin position="40"/>
        <end position="59"/>
    </location>
</feature>
<comment type="caution">
    <text evidence="9">The sequence shown here is derived from an EMBL/GenBank/DDBJ whole genome shotgun (WGS) entry which is preliminary data.</text>
</comment>
<dbReference type="SUPFAM" id="SSF82861">
    <property type="entry name" value="Mechanosensitive channel protein MscS (YggB), transmembrane region"/>
    <property type="match status" value="1"/>
</dbReference>
<reference evidence="9 10" key="1">
    <citation type="journal article" date="2018" name="Sci. Rep.">
        <title>A novel species of the marine cyanobacterium Acaryochloris with a unique pigment content and lifestyle.</title>
        <authorList>
            <person name="Partensky F."/>
            <person name="Six C."/>
            <person name="Ratin M."/>
            <person name="Garczarek L."/>
            <person name="Vaulot D."/>
            <person name="Probert I."/>
            <person name="Calteau A."/>
            <person name="Gourvil P."/>
            <person name="Marie D."/>
            <person name="Grebert T."/>
            <person name="Bouchier C."/>
            <person name="Le Panse S."/>
            <person name="Gachenot M."/>
            <person name="Rodriguez F."/>
            <person name="Garrido J.L."/>
        </authorList>
    </citation>
    <scope>NUCLEOTIDE SEQUENCE [LARGE SCALE GENOMIC DNA]</scope>
    <source>
        <strain evidence="9 10">RCC1774</strain>
    </source>
</reference>
<dbReference type="Gene3D" id="1.10.287.1260">
    <property type="match status" value="1"/>
</dbReference>
<evidence type="ECO:0000256" key="6">
    <source>
        <dbReference type="SAM" id="Phobius"/>
    </source>
</evidence>
<dbReference type="InterPro" id="IPR049278">
    <property type="entry name" value="MS_channel_C"/>
</dbReference>
<keyword evidence="4 6" id="KW-1133">Transmembrane helix</keyword>
<evidence type="ECO:0000256" key="4">
    <source>
        <dbReference type="ARBA" id="ARBA00022989"/>
    </source>
</evidence>
<dbReference type="EMBL" id="PQWO01000001">
    <property type="protein sequence ID" value="PZD75212.1"/>
    <property type="molecule type" value="Genomic_DNA"/>
</dbReference>
<proteinExistence type="inferred from homology"/>
<comment type="subcellular location">
    <subcellularLocation>
        <location evidence="1">Endomembrane system</location>
        <topology evidence="1">Multi-pass membrane protein</topology>
    </subcellularLocation>
</comment>
<feature type="domain" description="Mechanosensitive ion channel MscS C-terminal" evidence="8">
    <location>
        <begin position="195"/>
        <end position="275"/>
    </location>
</feature>
<dbReference type="GO" id="GO:0012505">
    <property type="term" value="C:endomembrane system"/>
    <property type="evidence" value="ECO:0007669"/>
    <property type="project" value="UniProtKB-SubCell"/>
</dbReference>
<evidence type="ECO:0000259" key="7">
    <source>
        <dbReference type="Pfam" id="PF00924"/>
    </source>
</evidence>
<dbReference type="InterPro" id="IPR006685">
    <property type="entry name" value="MscS_channel_2nd"/>
</dbReference>
<name>A0A2W1JZ38_9CYAN</name>
<dbReference type="Proteomes" id="UP000248857">
    <property type="component" value="Unassembled WGS sequence"/>
</dbReference>
<dbReference type="Gene3D" id="2.30.30.60">
    <property type="match status" value="1"/>
</dbReference>
<keyword evidence="3 6" id="KW-0812">Transmembrane</keyword>
<keyword evidence="5 6" id="KW-0472">Membrane</keyword>
<evidence type="ECO:0000259" key="8">
    <source>
        <dbReference type="Pfam" id="PF21082"/>
    </source>
</evidence>
<dbReference type="GO" id="GO:0016020">
    <property type="term" value="C:membrane"/>
    <property type="evidence" value="ECO:0007669"/>
    <property type="project" value="InterPro"/>
</dbReference>
<dbReference type="GO" id="GO:0008381">
    <property type="term" value="F:mechanosensitive monoatomic ion channel activity"/>
    <property type="evidence" value="ECO:0007669"/>
    <property type="project" value="InterPro"/>
</dbReference>
<dbReference type="PANTHER" id="PTHR30221">
    <property type="entry name" value="SMALL-CONDUCTANCE MECHANOSENSITIVE CHANNEL"/>
    <property type="match status" value="1"/>
</dbReference>
<dbReference type="Pfam" id="PF00924">
    <property type="entry name" value="MS_channel_2nd"/>
    <property type="match status" value="1"/>
</dbReference>
<dbReference type="InterPro" id="IPR011014">
    <property type="entry name" value="MscS_channel_TM-2"/>
</dbReference>
<dbReference type="InterPro" id="IPR045275">
    <property type="entry name" value="MscS_archaea/bacteria_type"/>
</dbReference>
<evidence type="ECO:0000256" key="3">
    <source>
        <dbReference type="ARBA" id="ARBA00022692"/>
    </source>
</evidence>
<dbReference type="InterPro" id="IPR010920">
    <property type="entry name" value="LSM_dom_sf"/>
</dbReference>
<sequence>MSIFIYSLPLAQSTSNTANQTAEKAKDILAQITAGKVTRALLIVLAAYLAIQIFDKLIIWLSERVPREWRLRVKQFLPFVRLVVILVATASLIDLFLNINRENLLAITGTAAVALGFAFKDLVSSVIAGVFGLFEAPYRIGDRVQIGDHYGEVIGYGLRGIRLQTPDDSVVTIPHGQIWTSAVVNSNMGNLEAQVVTEFYFAHEVDVVLAKKILYKVAYTSKYTQLKLPVQVIMQEKSWGTLFKLKCYPIDARNEFVYKTDLISRAKQAFARHQLPYPRLLDLESRAQHTSTSN</sequence>
<feature type="transmembrane region" description="Helical" evidence="6">
    <location>
        <begin position="111"/>
        <end position="134"/>
    </location>
</feature>
<feature type="domain" description="Mechanosensitive ion channel MscS" evidence="7">
    <location>
        <begin position="121"/>
        <end position="187"/>
    </location>
</feature>
<dbReference type="RefSeq" id="WP_110984295.1">
    <property type="nucleotide sequence ID" value="NZ_CAWNWM010000001.1"/>
</dbReference>
<keyword evidence="10" id="KW-1185">Reference proteome</keyword>
<evidence type="ECO:0000313" key="9">
    <source>
        <dbReference type="EMBL" id="PZD75212.1"/>
    </source>
</evidence>